<feature type="region of interest" description="Disordered" evidence="1">
    <location>
        <begin position="373"/>
        <end position="420"/>
    </location>
</feature>
<gene>
    <name evidence="2" type="ORF">FTOL_01177</name>
</gene>
<protein>
    <submittedName>
        <fullName evidence="2">Uncharacterized protein</fullName>
    </submittedName>
</protein>
<sequence length="420" mass="46499">MDSASVTASQILCHPGPSSQLDTKAGIASRHKGESPDPLSNDFFKVSLPMLENNAVQKQPSDSLIDSRGGTPQKLSSVKLKNSTAITTCSPMAPRKKPSSVCQQDDNDICIDLTKLAQQVWTAEEQQTTAPAVQQPSKKLNCDLSPGTLTGGQDGIAFRNYNIAGPSLLKQNRQKKANHHSPHDTSRIYKAIRLPKEPARQRKHSKNWISSRDKPISVDDSPASRCISTPNKTSDPNPHYEVAQAFSFNRSIPPMDPSLVKTCPKPPPAALMLDQRACFPHQLDMARHLAYNGVSGPYELGEYLVDIHRGTAQPVKIARRDTDEYGQPVWRHLITGDRIQPQDGSNISGKPAALRTGVLFHMEDTNGTMIAPEWTFSQPRKWHSQEKPEKEKPEKKQHSAQQEANPIHPGLKPSCNPMWY</sequence>
<keyword evidence="3" id="KW-1185">Reference proteome</keyword>
<evidence type="ECO:0000256" key="1">
    <source>
        <dbReference type="SAM" id="MobiDB-lite"/>
    </source>
</evidence>
<feature type="compositionally biased region" description="Polar residues" evidence="1">
    <location>
        <begin position="1"/>
        <end position="10"/>
    </location>
</feature>
<accession>A0AAE8LZM2</accession>
<feature type="region of interest" description="Disordered" evidence="1">
    <location>
        <begin position="197"/>
        <end position="224"/>
    </location>
</feature>
<reference evidence="2" key="1">
    <citation type="submission" date="2018-03" db="EMBL/GenBank/DDBJ databases">
        <authorList>
            <person name="Guldener U."/>
        </authorList>
    </citation>
    <scope>NUCLEOTIDE SEQUENCE</scope>
</reference>
<evidence type="ECO:0000313" key="3">
    <source>
        <dbReference type="Proteomes" id="UP001187734"/>
    </source>
</evidence>
<comment type="caution">
    <text evidence="2">The sequence shown here is derived from an EMBL/GenBank/DDBJ whole genome shotgun (WGS) entry which is preliminary data.</text>
</comment>
<dbReference type="AlphaFoldDB" id="A0AAE8LZM2"/>
<dbReference type="EMBL" id="ONZP01000040">
    <property type="protein sequence ID" value="SPJ71449.1"/>
    <property type="molecule type" value="Genomic_DNA"/>
</dbReference>
<proteinExistence type="predicted"/>
<name>A0AAE8LZM2_9HYPO</name>
<evidence type="ECO:0000313" key="2">
    <source>
        <dbReference type="EMBL" id="SPJ71449.1"/>
    </source>
</evidence>
<feature type="region of interest" description="Disordered" evidence="1">
    <location>
        <begin position="1"/>
        <end position="40"/>
    </location>
</feature>
<organism evidence="2 3">
    <name type="scientific">Fusarium torulosum</name>
    <dbReference type="NCBI Taxonomy" id="33205"/>
    <lineage>
        <taxon>Eukaryota</taxon>
        <taxon>Fungi</taxon>
        <taxon>Dikarya</taxon>
        <taxon>Ascomycota</taxon>
        <taxon>Pezizomycotina</taxon>
        <taxon>Sordariomycetes</taxon>
        <taxon>Hypocreomycetidae</taxon>
        <taxon>Hypocreales</taxon>
        <taxon>Nectriaceae</taxon>
        <taxon>Fusarium</taxon>
    </lineage>
</organism>
<dbReference type="Proteomes" id="UP001187734">
    <property type="component" value="Unassembled WGS sequence"/>
</dbReference>
<feature type="region of interest" description="Disordered" evidence="1">
    <location>
        <begin position="57"/>
        <end position="76"/>
    </location>
</feature>
<feature type="compositionally biased region" description="Basic and acidic residues" evidence="1">
    <location>
        <begin position="383"/>
        <end position="397"/>
    </location>
</feature>